<dbReference type="InterPro" id="IPR056884">
    <property type="entry name" value="NPHP3-like_N"/>
</dbReference>
<keyword evidence="1" id="KW-0677">Repeat</keyword>
<dbReference type="SUPFAM" id="SSF52540">
    <property type="entry name" value="P-loop containing nucleoside triphosphate hydrolases"/>
    <property type="match status" value="1"/>
</dbReference>
<gene>
    <name evidence="3" type="ORF">GGU10DRAFT_356183</name>
</gene>
<evidence type="ECO:0000259" key="2">
    <source>
        <dbReference type="PROSITE" id="PS50837"/>
    </source>
</evidence>
<evidence type="ECO:0000313" key="4">
    <source>
        <dbReference type="Proteomes" id="UP001163798"/>
    </source>
</evidence>
<dbReference type="PANTHER" id="PTHR10039">
    <property type="entry name" value="AMELOGENIN"/>
    <property type="match status" value="1"/>
</dbReference>
<feature type="domain" description="NACHT" evidence="2">
    <location>
        <begin position="75"/>
        <end position="224"/>
    </location>
</feature>
<evidence type="ECO:0000256" key="1">
    <source>
        <dbReference type="ARBA" id="ARBA00022737"/>
    </source>
</evidence>
<name>A0AA38NPI1_9AGAR</name>
<dbReference type="PROSITE" id="PS50837">
    <property type="entry name" value="NACHT"/>
    <property type="match status" value="1"/>
</dbReference>
<organism evidence="3 4">
    <name type="scientific">Lentinula aff. detonsa</name>
    <dbReference type="NCBI Taxonomy" id="2804958"/>
    <lineage>
        <taxon>Eukaryota</taxon>
        <taxon>Fungi</taxon>
        <taxon>Dikarya</taxon>
        <taxon>Basidiomycota</taxon>
        <taxon>Agaricomycotina</taxon>
        <taxon>Agaricomycetes</taxon>
        <taxon>Agaricomycetidae</taxon>
        <taxon>Agaricales</taxon>
        <taxon>Marasmiineae</taxon>
        <taxon>Omphalotaceae</taxon>
        <taxon>Lentinula</taxon>
    </lineage>
</organism>
<evidence type="ECO:0000313" key="3">
    <source>
        <dbReference type="EMBL" id="KAJ3785015.1"/>
    </source>
</evidence>
<dbReference type="AlphaFoldDB" id="A0AA38NPI1"/>
<sequence length="351" mass="39218">MATEYFREAHDFVMNDLKFSNYNESPPEDVQKKLEQKLKPVHGTWLDKSKVCLEGTRTAIIEEISQWIRATNGSQALLLCGEAGTGKSTISHTIGSKFEHQLGAFFCFDRTFAAARTPSNALRTIAYRLGIKFPKIAIKLLAIIQANPNILESTNILELWTALIVDPAQVMAHSGQQVLIIIDALDESGKREDGPRVQLLSLLFDRLHELPEGFHVFITSRPESDVIGHLQSKEVLDTHPIQVQYMRDIQGTNDDINQYVCSRMMKDGVSGKLKEHECKILAERSGGSFQWAAIVCTSLIGQGRGGISISKRFKRFMDLNPSSANDLDALDELYGFILNDALDVHDEDVTN</sequence>
<dbReference type="InterPro" id="IPR007111">
    <property type="entry name" value="NACHT_NTPase"/>
</dbReference>
<proteinExistence type="predicted"/>
<protein>
    <recommendedName>
        <fullName evidence="2">NACHT domain-containing protein</fullName>
    </recommendedName>
</protein>
<reference evidence="3" key="1">
    <citation type="submission" date="2022-08" db="EMBL/GenBank/DDBJ databases">
        <authorList>
            <consortium name="DOE Joint Genome Institute"/>
            <person name="Min B."/>
            <person name="Riley R."/>
            <person name="Sierra-Patev S."/>
            <person name="Naranjo-Ortiz M."/>
            <person name="Looney B."/>
            <person name="Konkel Z."/>
            <person name="Slot J.C."/>
            <person name="Sakamoto Y."/>
            <person name="Steenwyk J.L."/>
            <person name="Rokas A."/>
            <person name="Carro J."/>
            <person name="Camarero S."/>
            <person name="Ferreira P."/>
            <person name="Molpeceres G."/>
            <person name="Ruiz-Duenas F.J."/>
            <person name="Serrano A."/>
            <person name="Henrissat B."/>
            <person name="Drula E."/>
            <person name="Hughes K.W."/>
            <person name="Mata J.L."/>
            <person name="Ishikawa N.K."/>
            <person name="Vargas-Isla R."/>
            <person name="Ushijima S."/>
            <person name="Smith C.A."/>
            <person name="Ahrendt S."/>
            <person name="Andreopoulos W."/>
            <person name="He G."/>
            <person name="Labutti K."/>
            <person name="Lipzen A."/>
            <person name="Ng V."/>
            <person name="Sandor L."/>
            <person name="Barry K."/>
            <person name="Martinez A.T."/>
            <person name="Xiao Y."/>
            <person name="Gibbons J.G."/>
            <person name="Terashima K."/>
            <person name="Hibbett D.S."/>
            <person name="Grigoriev I.V."/>
        </authorList>
    </citation>
    <scope>NUCLEOTIDE SEQUENCE</scope>
    <source>
        <strain evidence="3">TFB10291</strain>
    </source>
</reference>
<dbReference type="InterPro" id="IPR027417">
    <property type="entry name" value="P-loop_NTPase"/>
</dbReference>
<dbReference type="Proteomes" id="UP001163798">
    <property type="component" value="Unassembled WGS sequence"/>
</dbReference>
<dbReference type="Gene3D" id="3.40.50.300">
    <property type="entry name" value="P-loop containing nucleotide triphosphate hydrolases"/>
    <property type="match status" value="1"/>
</dbReference>
<keyword evidence="4" id="KW-1185">Reference proteome</keyword>
<accession>A0AA38NPI1</accession>
<comment type="caution">
    <text evidence="3">The sequence shown here is derived from an EMBL/GenBank/DDBJ whole genome shotgun (WGS) entry which is preliminary data.</text>
</comment>
<dbReference type="Pfam" id="PF24883">
    <property type="entry name" value="NPHP3_N"/>
    <property type="match status" value="1"/>
</dbReference>
<dbReference type="EMBL" id="MU793356">
    <property type="protein sequence ID" value="KAJ3785015.1"/>
    <property type="molecule type" value="Genomic_DNA"/>
</dbReference>